<name>A0ABX6F0P2_KLUMA</name>
<dbReference type="Proteomes" id="UP000422736">
    <property type="component" value="Chromosome 6"/>
</dbReference>
<sequence length="380" mass="43745">MLKLRGVFPTLSTRFASSLIRQRPAFHEVFPQKKMVNRLLFELDSRLTFNKLYPVYESIYESLDKSTDASIPNGFTGKDLMIMKKVIEKIRHKTKTINKNLLALENEILDLAAERGDNDAISLLCFDVLKDPSHNSDEDVAHAKRLIKELYKKEHPLTVKLTADIALLNSDDTTAEKYYLKFLDLQNDTFLAGEVYGQLGQIHFRKPDLVKAEQCFLKAIKLCPIDYSVRSYFLLGQIYINNDVFKARSLIESSATQGFRESFKTLGLLEMNYFKNYPKAQEWFKLGMELYDIQCYIGYFDCAMFSDNLLLAKKCFESFTKLSESNQDIKKLFETFCAHRVDDIKRVNDYILPSSTLNPLPNVAASNAKTDVSKSNTWNL</sequence>
<accession>A0ABX6F0P2</accession>
<reference evidence="2 3" key="2">
    <citation type="submission" date="2019-11" db="EMBL/GenBank/DDBJ databases">
        <authorList>
            <person name="Lu H."/>
        </authorList>
    </citation>
    <scope>NUCLEOTIDE SEQUENCE [LARGE SCALE GENOMIC DNA]</scope>
    <source>
        <strain evidence="2 3">FIM1</strain>
    </source>
</reference>
<dbReference type="EMBL" id="CP015059">
    <property type="protein sequence ID" value="QGN17559.1"/>
    <property type="molecule type" value="Genomic_DNA"/>
</dbReference>
<reference evidence="2 3" key="1">
    <citation type="submission" date="2016-03" db="EMBL/GenBank/DDBJ databases">
        <title>How can Kluyveromyces marxianus grow so fast - potential evolutionary course in Saccharomyces Complex revealed by comparative genomics.</title>
        <authorList>
            <person name="Mo W."/>
            <person name="Lu W."/>
            <person name="Yang X."/>
            <person name="Qi J."/>
            <person name="Lv H."/>
        </authorList>
    </citation>
    <scope>NUCLEOTIDE SEQUENCE [LARGE SCALE GENOMIC DNA]</scope>
    <source>
        <strain evidence="2 3">FIM1</strain>
    </source>
</reference>
<proteinExistence type="predicted"/>
<evidence type="ECO:0000313" key="2">
    <source>
        <dbReference type="EMBL" id="QGN17559.1"/>
    </source>
</evidence>
<keyword evidence="3" id="KW-1185">Reference proteome</keyword>
<dbReference type="InterPro" id="IPR019734">
    <property type="entry name" value="TPR_rpt"/>
</dbReference>
<keyword evidence="1" id="KW-0802">TPR repeat</keyword>
<dbReference type="Pfam" id="PF13181">
    <property type="entry name" value="TPR_8"/>
    <property type="match status" value="1"/>
</dbReference>
<gene>
    <name evidence="2" type="primary">MSS2</name>
    <name evidence="2" type="ORF">FIM1_4295</name>
</gene>
<dbReference type="PROSITE" id="PS50005">
    <property type="entry name" value="TPR"/>
    <property type="match status" value="1"/>
</dbReference>
<evidence type="ECO:0000256" key="1">
    <source>
        <dbReference type="PROSITE-ProRule" id="PRU00339"/>
    </source>
</evidence>
<feature type="repeat" description="TPR" evidence="1">
    <location>
        <begin position="193"/>
        <end position="226"/>
    </location>
</feature>
<organism evidence="2 3">
    <name type="scientific">Kluyveromyces marxianus</name>
    <name type="common">Yeast</name>
    <name type="synonym">Candida kefyr</name>
    <dbReference type="NCBI Taxonomy" id="4911"/>
    <lineage>
        <taxon>Eukaryota</taxon>
        <taxon>Fungi</taxon>
        <taxon>Dikarya</taxon>
        <taxon>Ascomycota</taxon>
        <taxon>Saccharomycotina</taxon>
        <taxon>Saccharomycetes</taxon>
        <taxon>Saccharomycetales</taxon>
        <taxon>Saccharomycetaceae</taxon>
        <taxon>Kluyveromyces</taxon>
    </lineage>
</organism>
<dbReference type="InterPro" id="IPR011990">
    <property type="entry name" value="TPR-like_helical_dom_sf"/>
</dbReference>
<protein>
    <submittedName>
        <fullName evidence="2">Protein MSS2</fullName>
    </submittedName>
</protein>
<dbReference type="SUPFAM" id="SSF81901">
    <property type="entry name" value="HCP-like"/>
    <property type="match status" value="2"/>
</dbReference>
<dbReference type="Gene3D" id="1.25.40.10">
    <property type="entry name" value="Tetratricopeptide repeat domain"/>
    <property type="match status" value="1"/>
</dbReference>
<evidence type="ECO:0000313" key="3">
    <source>
        <dbReference type="Proteomes" id="UP000422736"/>
    </source>
</evidence>